<organism evidence="3 4">
    <name type="scientific">Blastococcus goldschmidtiae</name>
    <dbReference type="NCBI Taxonomy" id="3075546"/>
    <lineage>
        <taxon>Bacteria</taxon>
        <taxon>Bacillati</taxon>
        <taxon>Actinomycetota</taxon>
        <taxon>Actinomycetes</taxon>
        <taxon>Geodermatophilales</taxon>
        <taxon>Geodermatophilaceae</taxon>
        <taxon>Blastococcus</taxon>
    </lineage>
</organism>
<reference evidence="4" key="1">
    <citation type="submission" date="2023-07" db="EMBL/GenBank/DDBJ databases">
        <title>30 novel species of actinomycetes from the DSMZ collection.</title>
        <authorList>
            <person name="Nouioui I."/>
        </authorList>
    </citation>
    <scope>NUCLEOTIDE SEQUENCE [LARGE SCALE GENOMIC DNA]</scope>
    <source>
        <strain evidence="4">DSM 46792</strain>
    </source>
</reference>
<dbReference type="EMBL" id="JAVREI010000006">
    <property type="protein sequence ID" value="MDT0276337.1"/>
    <property type="molecule type" value="Genomic_DNA"/>
</dbReference>
<evidence type="ECO:0000313" key="4">
    <source>
        <dbReference type="Proteomes" id="UP001183222"/>
    </source>
</evidence>
<dbReference type="Proteomes" id="UP001183222">
    <property type="component" value="Unassembled WGS sequence"/>
</dbReference>
<feature type="domain" description="AB hydrolase-1" evidence="2">
    <location>
        <begin position="23"/>
        <end position="129"/>
    </location>
</feature>
<dbReference type="InterPro" id="IPR000073">
    <property type="entry name" value="AB_hydrolase_1"/>
</dbReference>
<dbReference type="Gene3D" id="3.40.50.1820">
    <property type="entry name" value="alpha/beta hydrolase"/>
    <property type="match status" value="1"/>
</dbReference>
<dbReference type="GO" id="GO:0016787">
    <property type="term" value="F:hydrolase activity"/>
    <property type="evidence" value="ECO:0007669"/>
    <property type="project" value="UniProtKB-KW"/>
</dbReference>
<dbReference type="SUPFAM" id="SSF53474">
    <property type="entry name" value="alpha/beta-Hydrolases"/>
    <property type="match status" value="1"/>
</dbReference>
<evidence type="ECO:0000259" key="2">
    <source>
        <dbReference type="Pfam" id="PF00561"/>
    </source>
</evidence>
<dbReference type="PANTHER" id="PTHR43329">
    <property type="entry name" value="EPOXIDE HYDROLASE"/>
    <property type="match status" value="1"/>
</dbReference>
<evidence type="ECO:0000256" key="1">
    <source>
        <dbReference type="ARBA" id="ARBA00022801"/>
    </source>
</evidence>
<dbReference type="InterPro" id="IPR000639">
    <property type="entry name" value="Epox_hydrolase-like"/>
</dbReference>
<proteinExistence type="predicted"/>
<comment type="caution">
    <text evidence="3">The sequence shown here is derived from an EMBL/GenBank/DDBJ whole genome shotgun (WGS) entry which is preliminary data.</text>
</comment>
<keyword evidence="1 3" id="KW-0378">Hydrolase</keyword>
<dbReference type="RefSeq" id="WP_311345156.1">
    <property type="nucleotide sequence ID" value="NZ_JAVREI010000006.1"/>
</dbReference>
<name>A0ABU2K830_9ACTN</name>
<dbReference type="InterPro" id="IPR029058">
    <property type="entry name" value="AB_hydrolase_fold"/>
</dbReference>
<sequence length="278" mass="30215">MDSFRRDGLTFDVRDAGPGDGEPVVLLHGFPQDSAAWDRVAPALHGHGLRTLAPDQRGYSPMARPRGRAHYRLRETVGDVLALLDAAGLESAHVVGHDWGGIVAWGLGAWHPDRVRTLTALSVPHPAAMAKAMVTSDQGLRSYYMGVFQLPLIPERLLLAGDGAVLRRMLRSGGLDDAVVDHYVRRMQEPGALSAALGWYRALPWAGRDPVGTVRVPTLHVWSTGDAFLGRTATEATERFVDAPYRLEVLEGVPHWIPELAADRVAQLVTAHVRTAAS</sequence>
<keyword evidence="4" id="KW-1185">Reference proteome</keyword>
<accession>A0ABU2K830</accession>
<gene>
    <name evidence="3" type="ORF">RM425_10550</name>
</gene>
<dbReference type="Pfam" id="PF00561">
    <property type="entry name" value="Abhydrolase_1"/>
    <property type="match status" value="1"/>
</dbReference>
<dbReference type="PRINTS" id="PR00412">
    <property type="entry name" value="EPOXHYDRLASE"/>
</dbReference>
<evidence type="ECO:0000313" key="3">
    <source>
        <dbReference type="EMBL" id="MDT0276337.1"/>
    </source>
</evidence>
<protein>
    <submittedName>
        <fullName evidence="3">Alpha/beta fold hydrolase</fullName>
    </submittedName>
</protein>